<gene>
    <name evidence="1" type="ORF">LCGC14_2899310</name>
</gene>
<protein>
    <submittedName>
        <fullName evidence="1">Uncharacterized protein</fullName>
    </submittedName>
</protein>
<comment type="caution">
    <text evidence="1">The sequence shown here is derived from an EMBL/GenBank/DDBJ whole genome shotgun (WGS) entry which is preliminary data.</text>
</comment>
<organism evidence="1">
    <name type="scientific">marine sediment metagenome</name>
    <dbReference type="NCBI Taxonomy" id="412755"/>
    <lineage>
        <taxon>unclassified sequences</taxon>
        <taxon>metagenomes</taxon>
        <taxon>ecological metagenomes</taxon>
    </lineage>
</organism>
<name>A0A0F8YGT2_9ZZZZ</name>
<reference evidence="1" key="1">
    <citation type="journal article" date="2015" name="Nature">
        <title>Complex archaea that bridge the gap between prokaryotes and eukaryotes.</title>
        <authorList>
            <person name="Spang A."/>
            <person name="Saw J.H."/>
            <person name="Jorgensen S.L."/>
            <person name="Zaremba-Niedzwiedzka K."/>
            <person name="Martijn J."/>
            <person name="Lind A.E."/>
            <person name="van Eijk R."/>
            <person name="Schleper C."/>
            <person name="Guy L."/>
            <person name="Ettema T.J."/>
        </authorList>
    </citation>
    <scope>NUCLEOTIDE SEQUENCE</scope>
</reference>
<sequence length="56" mass="6346">MRNFDDDLVEELKNPESAAYFANAQAESARELLECGVITELNETSLNNKTVRSELR</sequence>
<dbReference type="AlphaFoldDB" id="A0A0F8YGT2"/>
<accession>A0A0F8YGT2</accession>
<proteinExistence type="predicted"/>
<evidence type="ECO:0000313" key="1">
    <source>
        <dbReference type="EMBL" id="KKK72895.1"/>
    </source>
</evidence>
<dbReference type="EMBL" id="LAZR01057026">
    <property type="protein sequence ID" value="KKK72895.1"/>
    <property type="molecule type" value="Genomic_DNA"/>
</dbReference>